<name>A0ACC0G559_9ERIC</name>
<dbReference type="Proteomes" id="UP001060215">
    <property type="component" value="Chromosome 12"/>
</dbReference>
<proteinExistence type="predicted"/>
<comment type="caution">
    <text evidence="1">The sequence shown here is derived from an EMBL/GenBank/DDBJ whole genome shotgun (WGS) entry which is preliminary data.</text>
</comment>
<sequence>MTENYSVMMKLKYLIKSEDKLMADEERDEIESFYNRLRFLGAILKDMEEKHHEESDEGENLAMQISYVTYKTREFLSFFAAEVAKQRDSNNNGKKHLFV</sequence>
<dbReference type="EMBL" id="CM045769">
    <property type="protein sequence ID" value="KAI7995954.1"/>
    <property type="molecule type" value="Genomic_DNA"/>
</dbReference>
<organism evidence="1 2">
    <name type="scientific">Camellia lanceoleosa</name>
    <dbReference type="NCBI Taxonomy" id="1840588"/>
    <lineage>
        <taxon>Eukaryota</taxon>
        <taxon>Viridiplantae</taxon>
        <taxon>Streptophyta</taxon>
        <taxon>Embryophyta</taxon>
        <taxon>Tracheophyta</taxon>
        <taxon>Spermatophyta</taxon>
        <taxon>Magnoliopsida</taxon>
        <taxon>eudicotyledons</taxon>
        <taxon>Gunneridae</taxon>
        <taxon>Pentapetalae</taxon>
        <taxon>asterids</taxon>
        <taxon>Ericales</taxon>
        <taxon>Theaceae</taxon>
        <taxon>Camellia</taxon>
    </lineage>
</organism>
<evidence type="ECO:0000313" key="2">
    <source>
        <dbReference type="Proteomes" id="UP001060215"/>
    </source>
</evidence>
<evidence type="ECO:0000313" key="1">
    <source>
        <dbReference type="EMBL" id="KAI7995954.1"/>
    </source>
</evidence>
<protein>
    <submittedName>
        <fullName evidence="1">Uncharacterized protein</fullName>
    </submittedName>
</protein>
<gene>
    <name evidence="1" type="ORF">LOK49_LG11G00277</name>
</gene>
<accession>A0ACC0G559</accession>
<keyword evidence="2" id="KW-1185">Reference proteome</keyword>
<reference evidence="1 2" key="1">
    <citation type="journal article" date="2022" name="Plant J.">
        <title>Chromosome-level genome of Camellia lanceoleosa provides a valuable resource for understanding genome evolution and self-incompatibility.</title>
        <authorList>
            <person name="Gong W."/>
            <person name="Xiao S."/>
            <person name="Wang L."/>
            <person name="Liao Z."/>
            <person name="Chang Y."/>
            <person name="Mo W."/>
            <person name="Hu G."/>
            <person name="Li W."/>
            <person name="Zhao G."/>
            <person name="Zhu H."/>
            <person name="Hu X."/>
            <person name="Ji K."/>
            <person name="Xiang X."/>
            <person name="Song Q."/>
            <person name="Yuan D."/>
            <person name="Jin S."/>
            <person name="Zhang L."/>
        </authorList>
    </citation>
    <scope>NUCLEOTIDE SEQUENCE [LARGE SCALE GENOMIC DNA]</scope>
    <source>
        <strain evidence="1">SQ_2022a</strain>
    </source>
</reference>